<organism evidence="1 2">
    <name type="scientific">Russula earlei</name>
    <dbReference type="NCBI Taxonomy" id="71964"/>
    <lineage>
        <taxon>Eukaryota</taxon>
        <taxon>Fungi</taxon>
        <taxon>Dikarya</taxon>
        <taxon>Basidiomycota</taxon>
        <taxon>Agaricomycotina</taxon>
        <taxon>Agaricomycetes</taxon>
        <taxon>Russulales</taxon>
        <taxon>Russulaceae</taxon>
        <taxon>Russula</taxon>
    </lineage>
</organism>
<protein>
    <submittedName>
        <fullName evidence="1">Uncharacterized protein</fullName>
    </submittedName>
</protein>
<dbReference type="Proteomes" id="UP001207468">
    <property type="component" value="Unassembled WGS sequence"/>
</dbReference>
<name>A0ACC0TQY0_9AGAM</name>
<dbReference type="EMBL" id="JAGFNK010001172">
    <property type="protein sequence ID" value="KAI9434140.1"/>
    <property type="molecule type" value="Genomic_DNA"/>
</dbReference>
<evidence type="ECO:0000313" key="2">
    <source>
        <dbReference type="Proteomes" id="UP001207468"/>
    </source>
</evidence>
<proteinExistence type="predicted"/>
<reference evidence="1" key="1">
    <citation type="submission" date="2021-03" db="EMBL/GenBank/DDBJ databases">
        <title>Evolutionary priming and transition to the ectomycorrhizal habit in an iconic lineage of mushroom-forming fungi: is preadaptation a requirement?</title>
        <authorList>
            <consortium name="DOE Joint Genome Institute"/>
            <person name="Looney B.P."/>
            <person name="Miyauchi S."/>
            <person name="Morin E."/>
            <person name="Drula E."/>
            <person name="Courty P.E."/>
            <person name="Chicoki N."/>
            <person name="Fauchery L."/>
            <person name="Kohler A."/>
            <person name="Kuo A."/>
            <person name="LaButti K."/>
            <person name="Pangilinan J."/>
            <person name="Lipzen A."/>
            <person name="Riley R."/>
            <person name="Andreopoulos W."/>
            <person name="He G."/>
            <person name="Johnson J."/>
            <person name="Barry K.W."/>
            <person name="Grigoriev I.V."/>
            <person name="Nagy L."/>
            <person name="Hibbett D."/>
            <person name="Henrissat B."/>
            <person name="Matheny P.B."/>
            <person name="Labbe J."/>
            <person name="Martin A.F."/>
        </authorList>
    </citation>
    <scope>NUCLEOTIDE SEQUENCE</scope>
    <source>
        <strain evidence="1">BPL698</strain>
    </source>
</reference>
<sequence length="203" mass="21820">MLATAERYLLTWLRTRLLSTARLLHDAYWVLRRSIGSEEGGDGSGSATPNGGTRTGEGRREGKVFIFNNGSFTMAASCAKVGSFTEPEAEELEFTTDPSQKTRLQGDLIIVRDGPQPPHLENVPNLLLPSVFPPGDSPGVLCVLPSPVALNRSLCAPGFTQGLPLLHVPSAGSREDRKTGHELMRSHQEAGRAAALPPPVIKM</sequence>
<gene>
    <name evidence="1" type="ORF">F5148DRAFT_1380484</name>
</gene>
<comment type="caution">
    <text evidence="1">The sequence shown here is derived from an EMBL/GenBank/DDBJ whole genome shotgun (WGS) entry which is preliminary data.</text>
</comment>
<keyword evidence="2" id="KW-1185">Reference proteome</keyword>
<evidence type="ECO:0000313" key="1">
    <source>
        <dbReference type="EMBL" id="KAI9434140.1"/>
    </source>
</evidence>
<accession>A0ACC0TQY0</accession>